<reference evidence="1" key="1">
    <citation type="submission" date="2022-10" db="EMBL/GenBank/DDBJ databases">
        <authorList>
            <person name="Hyden B.L."/>
            <person name="Feng K."/>
            <person name="Yates T."/>
            <person name="Jawdy S."/>
            <person name="Smart L.B."/>
            <person name="Muchero W."/>
        </authorList>
    </citation>
    <scope>NUCLEOTIDE SEQUENCE</scope>
    <source>
        <tissue evidence="1">Shoot tip</tissue>
    </source>
</reference>
<evidence type="ECO:0000313" key="1">
    <source>
        <dbReference type="EMBL" id="KAJ6395956.1"/>
    </source>
</evidence>
<keyword evidence="2" id="KW-1185">Reference proteome</keyword>
<accession>A0ABQ9C8L9</accession>
<evidence type="ECO:0000313" key="2">
    <source>
        <dbReference type="Proteomes" id="UP001141253"/>
    </source>
</evidence>
<sequence length="115" mass="13289">MEWTSFFLNWHKTVCLENDGRLYSNMSQEPFWPTTNFVNKVPPFLVELSEEEEILAMMFGEGFPDLPRLFGLAAKDMGISNGSMDGVEEIRVRDFRADIEANQFFIIGTEPITMR</sequence>
<proteinExistence type="predicted"/>
<reference evidence="1" key="2">
    <citation type="journal article" date="2023" name="Int. J. Mol. Sci.">
        <title>De Novo Assembly and Annotation of 11 Diverse Shrub Willow (Salix) Genomes Reveals Novel Gene Organization in Sex-Linked Regions.</title>
        <authorList>
            <person name="Hyden B."/>
            <person name="Feng K."/>
            <person name="Yates T.B."/>
            <person name="Jawdy S."/>
            <person name="Cereghino C."/>
            <person name="Smart L.B."/>
            <person name="Muchero W."/>
        </authorList>
    </citation>
    <scope>NUCLEOTIDE SEQUENCE</scope>
    <source>
        <tissue evidence="1">Shoot tip</tissue>
    </source>
</reference>
<dbReference type="Proteomes" id="UP001141253">
    <property type="component" value="Chromosome 4"/>
</dbReference>
<organism evidence="1 2">
    <name type="scientific">Salix suchowensis</name>
    <dbReference type="NCBI Taxonomy" id="1278906"/>
    <lineage>
        <taxon>Eukaryota</taxon>
        <taxon>Viridiplantae</taxon>
        <taxon>Streptophyta</taxon>
        <taxon>Embryophyta</taxon>
        <taxon>Tracheophyta</taxon>
        <taxon>Spermatophyta</taxon>
        <taxon>Magnoliopsida</taxon>
        <taxon>eudicotyledons</taxon>
        <taxon>Gunneridae</taxon>
        <taxon>Pentapetalae</taxon>
        <taxon>rosids</taxon>
        <taxon>fabids</taxon>
        <taxon>Malpighiales</taxon>
        <taxon>Salicaceae</taxon>
        <taxon>Saliceae</taxon>
        <taxon>Salix</taxon>
    </lineage>
</organism>
<name>A0ABQ9C8L9_9ROSI</name>
<protein>
    <submittedName>
        <fullName evidence="1">Uncharacterized protein</fullName>
    </submittedName>
</protein>
<dbReference type="EMBL" id="JAPFFI010000004">
    <property type="protein sequence ID" value="KAJ6395956.1"/>
    <property type="molecule type" value="Genomic_DNA"/>
</dbReference>
<gene>
    <name evidence="1" type="ORF">OIU77_021081</name>
</gene>
<comment type="caution">
    <text evidence="1">The sequence shown here is derived from an EMBL/GenBank/DDBJ whole genome shotgun (WGS) entry which is preliminary data.</text>
</comment>